<dbReference type="PANTHER" id="PTHR36836">
    <property type="entry name" value="COLANIC ACID BIOSYNTHESIS PROTEIN WCAK"/>
    <property type="match status" value="1"/>
</dbReference>
<dbReference type="GO" id="GO:0016740">
    <property type="term" value="F:transferase activity"/>
    <property type="evidence" value="ECO:0007669"/>
    <property type="project" value="UniProtKB-KW"/>
</dbReference>
<feature type="domain" description="Polysaccharide pyruvyl transferase" evidence="1">
    <location>
        <begin position="90"/>
        <end position="341"/>
    </location>
</feature>
<gene>
    <name evidence="2" type="ORF">FJQ89_25090</name>
</gene>
<protein>
    <submittedName>
        <fullName evidence="2">Polysaccharide pyruvyl transferase family protein</fullName>
    </submittedName>
</protein>
<evidence type="ECO:0000313" key="2">
    <source>
        <dbReference type="EMBL" id="QDG73344.1"/>
    </source>
</evidence>
<keyword evidence="3" id="KW-1185">Reference proteome</keyword>
<evidence type="ECO:0000259" key="1">
    <source>
        <dbReference type="Pfam" id="PF04230"/>
    </source>
</evidence>
<dbReference type="Pfam" id="PF04230">
    <property type="entry name" value="PS_pyruv_trans"/>
    <property type="match status" value="1"/>
</dbReference>
<dbReference type="PANTHER" id="PTHR36836:SF1">
    <property type="entry name" value="COLANIC ACID BIOSYNTHESIS PROTEIN WCAK"/>
    <property type="match status" value="1"/>
</dbReference>
<dbReference type="AlphaFoldDB" id="A0A4Y6RLL5"/>
<dbReference type="OrthoDB" id="1814359at2"/>
<keyword evidence="2" id="KW-0808">Transferase</keyword>
<sequence>MTKIYFAGHNNFGNRGCEALVRSVSGLIRTQLDSVRFATPSVAIELDSKQWPQAVANGIEFVSAAPASEKLRWWSRANRVLPLIERMGRPGSKLDPASHRQLKDSSLLLMTGGDNISLDYGLVSLYEHAAYIDAAKRLGIPAMLWGASVGPFSRKPHVERFMQKHLADYAAITVRETETARYLRGIGLDNVIEASDPAFTLVPEAFDVSSILPEAPEGVIGINVSPLVRGYLAGEQARTTLDAEVAAFVRELVEKRGYAVVLLPHVGPLDGSNRNSDYHYMHGLMKEYALDHPRIRLAPSHLNATQLKYLISRFRFFIGARTHATIAAFSTGVPTISIAYSVKAKGINRDLFGDTRLVLDTPAVSLVSLRQYLSHLESHEQEIRDLLAERIPEWRRRAAIPVQSVLNLVGKR</sequence>
<dbReference type="EMBL" id="CP041185">
    <property type="protein sequence ID" value="QDG73344.1"/>
    <property type="molecule type" value="Genomic_DNA"/>
</dbReference>
<dbReference type="InterPro" id="IPR007345">
    <property type="entry name" value="Polysacch_pyruvyl_Trfase"/>
</dbReference>
<dbReference type="RefSeq" id="WP_141172151.1">
    <property type="nucleotide sequence ID" value="NZ_CP041185.1"/>
</dbReference>
<dbReference type="KEGG" id="jas:FJQ89_25090"/>
<organism evidence="2 3">
    <name type="scientific">Janthinobacterium tructae</name>
    <dbReference type="NCBI Taxonomy" id="2590869"/>
    <lineage>
        <taxon>Bacteria</taxon>
        <taxon>Pseudomonadati</taxon>
        <taxon>Pseudomonadota</taxon>
        <taxon>Betaproteobacteria</taxon>
        <taxon>Burkholderiales</taxon>
        <taxon>Oxalobacteraceae</taxon>
        <taxon>Janthinobacterium</taxon>
    </lineage>
</organism>
<reference evidence="2 3" key="1">
    <citation type="submission" date="2019-06" db="EMBL/GenBank/DDBJ databases">
        <title>Complete genome sequence of Janthinobacterium sp. SNU WT3 isolated from diseased rainbow trout.</title>
        <authorList>
            <person name="Oh W.T."/>
            <person name="Park S.C."/>
        </authorList>
    </citation>
    <scope>NUCLEOTIDE SEQUENCE [LARGE SCALE GENOMIC DNA]</scope>
    <source>
        <strain evidence="2 3">SNU WT3</strain>
    </source>
</reference>
<dbReference type="Proteomes" id="UP000316665">
    <property type="component" value="Chromosome"/>
</dbReference>
<name>A0A4Y6RLL5_9BURK</name>
<evidence type="ECO:0000313" key="3">
    <source>
        <dbReference type="Proteomes" id="UP000316665"/>
    </source>
</evidence>
<accession>A0A4Y6RLL5</accession>
<proteinExistence type="predicted"/>